<reference evidence="2" key="1">
    <citation type="submission" date="2017-03" db="EMBL/GenBank/DDBJ databases">
        <title>Phytopthora megakarya and P. palmivora, two closely related causual agents of cacao black pod achieved similar genome size and gene model numbers by different mechanisms.</title>
        <authorList>
            <person name="Ali S."/>
            <person name="Shao J."/>
            <person name="Larry D.J."/>
            <person name="Kronmiller B."/>
            <person name="Shen D."/>
            <person name="Strem M.D."/>
            <person name="Melnick R.L."/>
            <person name="Guiltinan M.J."/>
            <person name="Tyler B.M."/>
            <person name="Meinhardt L.W."/>
            <person name="Bailey B.A."/>
        </authorList>
    </citation>
    <scope>NUCLEOTIDE SEQUENCE [LARGE SCALE GENOMIC DNA]</scope>
    <source>
        <strain evidence="2">zdho120</strain>
    </source>
</reference>
<accession>A0A225WD29</accession>
<gene>
    <name evidence="1" type="ORF">PHMEG_00010688</name>
</gene>
<dbReference type="OrthoDB" id="122637at2759"/>
<evidence type="ECO:0000313" key="1">
    <source>
        <dbReference type="EMBL" id="OWZ15636.1"/>
    </source>
</evidence>
<organism evidence="1 2">
    <name type="scientific">Phytophthora megakarya</name>
    <dbReference type="NCBI Taxonomy" id="4795"/>
    <lineage>
        <taxon>Eukaryota</taxon>
        <taxon>Sar</taxon>
        <taxon>Stramenopiles</taxon>
        <taxon>Oomycota</taxon>
        <taxon>Peronosporomycetes</taxon>
        <taxon>Peronosporales</taxon>
        <taxon>Peronosporaceae</taxon>
        <taxon>Phytophthora</taxon>
    </lineage>
</organism>
<keyword evidence="2" id="KW-1185">Reference proteome</keyword>
<dbReference type="Proteomes" id="UP000198211">
    <property type="component" value="Unassembled WGS sequence"/>
</dbReference>
<dbReference type="AlphaFoldDB" id="A0A225WD29"/>
<dbReference type="EMBL" id="NBNE01001083">
    <property type="protein sequence ID" value="OWZ15636.1"/>
    <property type="molecule type" value="Genomic_DNA"/>
</dbReference>
<proteinExistence type="predicted"/>
<sequence length="234" mass="26150">MQHALSECARRSGASLPAFVEVVRGQTSDEYRPNKNLVPSEVVEVRLRKEPPRQQLRPPNHDSLLKNIQKEQDAWHCIVLDSDLPEQWPEINISSFAWSTRDASVSGRTIHDLSYPEDDSINDFTDPTSIIKPEYHHCDAVAREIVGAKLEHPGVEVAIMTGDVASAFRNISIHSNRVYLFAGRVEEEMSSLLNYPRLLDGQVPLSPTCMVAIKMMQTQPGSLTTTGSTTKQCN</sequence>
<evidence type="ECO:0000313" key="2">
    <source>
        <dbReference type="Proteomes" id="UP000198211"/>
    </source>
</evidence>
<protein>
    <submittedName>
        <fullName evidence="1">Secreted protein</fullName>
    </submittedName>
</protein>
<comment type="caution">
    <text evidence="1">The sequence shown here is derived from an EMBL/GenBank/DDBJ whole genome shotgun (WGS) entry which is preliminary data.</text>
</comment>
<name>A0A225WD29_9STRA</name>